<dbReference type="SMART" id="SM00091">
    <property type="entry name" value="PAS"/>
    <property type="match status" value="1"/>
</dbReference>
<evidence type="ECO:0000259" key="3">
    <source>
        <dbReference type="PROSITE" id="PS50109"/>
    </source>
</evidence>
<dbReference type="Pfam" id="PF08447">
    <property type="entry name" value="PAS_3"/>
    <property type="match status" value="1"/>
</dbReference>
<feature type="domain" description="PAC" evidence="6">
    <location>
        <begin position="634"/>
        <end position="688"/>
    </location>
</feature>
<dbReference type="InterPro" id="IPR000014">
    <property type="entry name" value="PAS"/>
</dbReference>
<evidence type="ECO:0000259" key="6">
    <source>
        <dbReference type="PROSITE" id="PS50113"/>
    </source>
</evidence>
<evidence type="ECO:0000256" key="1">
    <source>
        <dbReference type="ARBA" id="ARBA00022553"/>
    </source>
</evidence>
<dbReference type="PROSITE" id="PS50110">
    <property type="entry name" value="RESPONSE_REGULATORY"/>
    <property type="match status" value="1"/>
</dbReference>
<dbReference type="PANTHER" id="PTHR43719:SF60">
    <property type="entry name" value="HISTIDINE KINASE G2"/>
    <property type="match status" value="1"/>
</dbReference>
<dbReference type="InterPro" id="IPR011006">
    <property type="entry name" value="CheY-like_superfamily"/>
</dbReference>
<dbReference type="Pfam" id="PF00072">
    <property type="entry name" value="Response_reg"/>
    <property type="match status" value="1"/>
</dbReference>
<dbReference type="InterPro" id="IPR035965">
    <property type="entry name" value="PAS-like_dom_sf"/>
</dbReference>
<sequence>MMAPATLQRHSSASLTKQIPELRIFLDFIDDDDRPTFVLEQSTLPRIVFRNAALDALVAETSHDSLFLNWVDTLSNIAGDSSSQHVSRTEVLGTFAARVWSSKRIGGAWTAVFCRQGHDPGQQVDASLGTQLSGPQDTHELEELDIQDADKVPVVALADPPVESHEVDPWSSSDSCTLDSFSTLESTAGIGSTSGSLGDLKVDWLSFPHLTSDPWIKLLVEHEWETTAVGALRDWDPILRQTYATILSSTEPRVLYWGEELYMFYNAAARFLVGEMHPYPLGNPLANVWGAPMREELTEILKRGIRKGTAVRNKRRELVITRNGFPESAFFDFVFLPIPSAEGRFMGFVNEFTEITETVVQENRFEVSTSLLQNVSKASSMEDLWTRFVTTLEEKSNDVSYAMIYAMPSAISSANDLASLRLQAAFGIDTQDSSVSPAIAAALQRSRNNVVVLEQRKMKLPPELAVNVPGVGVVNTAFLLPIVGLDGHQVTAVLVLGSSPMRPLNPSGRQFAESVRDLFFKSTTLLSLPMEQRKAQEITAALSQQLGVATTKAEKSEQNFTRMVRDAPMGMCIHASDGYPLYVNDAYLRLLGVSRAEFYTATETGFAWRDAIYEDDLEKVDMVWATAMETRMSDKVEFRVKSPSSASGYRWLEAAIEIRQDDDGNIVTLYGWLTDVSSRKLTDSLVEERLADALENKRSSENFIDMVSHEMRNPLSSILQLADNVLLSLPSATEEGSCILTPGARLSLVDSAQTITLCAKHQKNIIDEVLTFSKLDSKLLVLALDRVQPPTIVESVLRMVKAELEHADIQASLKIKQSYHDLAVNYVFADPGRLSQVLINLVTNAVKFTQSSSTRHITISIAASQLKPTSGDCSVTFIEPRDKKRDDAQVRSVATYNGPVGEEIFLCFSVEDTGCGLTRAEMEHLFHRFTQASPKTYKQYGGSGLGLFISRELIELQGGQVGVHSESGKGSTFAFYIKSARLDPPPEAIQRASQPVDISATPILNHAETTETSTICKITMQDLHVLVVEDNAINQRVMAQQLRRMGCAMVHVADHGLDGLELLRTTTFLGPAATGKIPLSVVLLDVEMPIMDGLTCARQIRELQKTGEISRHVPIIGITANARPDQIIACIKAGMDEVVTKPFRMPQLVPRMMALVDKHNAQGQVEVVLPPQQPIGIPIRL</sequence>
<dbReference type="Pfam" id="PF02518">
    <property type="entry name" value="HATPase_c"/>
    <property type="match status" value="1"/>
</dbReference>
<dbReference type="CDD" id="cd00082">
    <property type="entry name" value="HisKA"/>
    <property type="match status" value="1"/>
</dbReference>
<name>A0ABR3PFF4_9PEZI</name>
<dbReference type="Proteomes" id="UP001562354">
    <property type="component" value="Unassembled WGS sequence"/>
</dbReference>
<keyword evidence="1 2" id="KW-0597">Phosphoprotein</keyword>
<dbReference type="InterPro" id="IPR003594">
    <property type="entry name" value="HATPase_dom"/>
</dbReference>
<dbReference type="PRINTS" id="PR00344">
    <property type="entry name" value="BCTRLSENSOR"/>
</dbReference>
<dbReference type="Pfam" id="PF00512">
    <property type="entry name" value="HisKA"/>
    <property type="match status" value="1"/>
</dbReference>
<dbReference type="PROSITE" id="PS50112">
    <property type="entry name" value="PAS"/>
    <property type="match status" value="1"/>
</dbReference>
<dbReference type="Gene3D" id="3.30.565.10">
    <property type="entry name" value="Histidine kinase-like ATPase, C-terminal domain"/>
    <property type="match status" value="1"/>
</dbReference>
<proteinExistence type="predicted"/>
<dbReference type="PROSITE" id="PS50113">
    <property type="entry name" value="PAC"/>
    <property type="match status" value="1"/>
</dbReference>
<protein>
    <submittedName>
        <fullName evidence="7">Uncharacterized protein</fullName>
    </submittedName>
</protein>
<dbReference type="CDD" id="cd16922">
    <property type="entry name" value="HATPase_EvgS-ArcB-TorS-like"/>
    <property type="match status" value="1"/>
</dbReference>
<dbReference type="RefSeq" id="XP_069201161.1">
    <property type="nucleotide sequence ID" value="XM_069343333.1"/>
</dbReference>
<accession>A0ABR3PFF4</accession>
<dbReference type="InterPro" id="IPR036097">
    <property type="entry name" value="HisK_dim/P_sf"/>
</dbReference>
<dbReference type="InterPro" id="IPR004358">
    <property type="entry name" value="Sig_transdc_His_kin-like_C"/>
</dbReference>
<dbReference type="SUPFAM" id="SSF55785">
    <property type="entry name" value="PYP-like sensor domain (PAS domain)"/>
    <property type="match status" value="1"/>
</dbReference>
<dbReference type="InterPro" id="IPR000700">
    <property type="entry name" value="PAS-assoc_C"/>
</dbReference>
<feature type="domain" description="Histidine kinase" evidence="3">
    <location>
        <begin position="706"/>
        <end position="981"/>
    </location>
</feature>
<dbReference type="InterPro" id="IPR005467">
    <property type="entry name" value="His_kinase_dom"/>
</dbReference>
<dbReference type="SMART" id="SM00388">
    <property type="entry name" value="HisKA"/>
    <property type="match status" value="1"/>
</dbReference>
<dbReference type="CDD" id="cd17546">
    <property type="entry name" value="REC_hyHK_CKI1_RcsC-like"/>
    <property type="match status" value="1"/>
</dbReference>
<dbReference type="Gene3D" id="3.30.450.20">
    <property type="entry name" value="PAS domain"/>
    <property type="match status" value="2"/>
</dbReference>
<dbReference type="SMART" id="SM00387">
    <property type="entry name" value="HATPase_c"/>
    <property type="match status" value="1"/>
</dbReference>
<evidence type="ECO:0000256" key="2">
    <source>
        <dbReference type="PROSITE-ProRule" id="PRU00169"/>
    </source>
</evidence>
<feature type="domain" description="Response regulatory" evidence="4">
    <location>
        <begin position="1024"/>
        <end position="1156"/>
    </location>
</feature>
<evidence type="ECO:0000259" key="5">
    <source>
        <dbReference type="PROSITE" id="PS50112"/>
    </source>
</evidence>
<evidence type="ECO:0000259" key="4">
    <source>
        <dbReference type="PROSITE" id="PS50110"/>
    </source>
</evidence>
<comment type="caution">
    <text evidence="7">The sequence shown here is derived from an EMBL/GenBank/DDBJ whole genome shotgun (WGS) entry which is preliminary data.</text>
</comment>
<dbReference type="PROSITE" id="PS50109">
    <property type="entry name" value="HIS_KIN"/>
    <property type="match status" value="1"/>
</dbReference>
<dbReference type="InterPro" id="IPR013655">
    <property type="entry name" value="PAS_fold_3"/>
</dbReference>
<dbReference type="SMART" id="SM00448">
    <property type="entry name" value="REC"/>
    <property type="match status" value="1"/>
</dbReference>
<dbReference type="InterPro" id="IPR003661">
    <property type="entry name" value="HisK_dim/P_dom"/>
</dbReference>
<dbReference type="SUPFAM" id="SSF52172">
    <property type="entry name" value="CheY-like"/>
    <property type="match status" value="1"/>
</dbReference>
<dbReference type="GeneID" id="95977507"/>
<dbReference type="CDD" id="cd00130">
    <property type="entry name" value="PAS"/>
    <property type="match status" value="1"/>
</dbReference>
<dbReference type="PANTHER" id="PTHR43719">
    <property type="entry name" value="TWO-COMPONENT HISTIDINE KINASE"/>
    <property type="match status" value="1"/>
</dbReference>
<gene>
    <name evidence="7" type="ORF">AAFC00_003807</name>
</gene>
<dbReference type="Gene3D" id="1.10.287.130">
    <property type="match status" value="1"/>
</dbReference>
<keyword evidence="8" id="KW-1185">Reference proteome</keyword>
<dbReference type="EMBL" id="JBFMKM010000008">
    <property type="protein sequence ID" value="KAL1304887.1"/>
    <property type="molecule type" value="Genomic_DNA"/>
</dbReference>
<dbReference type="InterPro" id="IPR050956">
    <property type="entry name" value="2C_system_His_kinase"/>
</dbReference>
<dbReference type="NCBIfam" id="TIGR00229">
    <property type="entry name" value="sensory_box"/>
    <property type="match status" value="1"/>
</dbReference>
<evidence type="ECO:0000313" key="8">
    <source>
        <dbReference type="Proteomes" id="UP001562354"/>
    </source>
</evidence>
<dbReference type="InterPro" id="IPR001789">
    <property type="entry name" value="Sig_transdc_resp-reg_receiver"/>
</dbReference>
<dbReference type="Gene3D" id="3.40.50.2300">
    <property type="match status" value="1"/>
</dbReference>
<reference evidence="7 8" key="1">
    <citation type="submission" date="2024-07" db="EMBL/GenBank/DDBJ databases">
        <title>Draft sequence of the Neodothiora populina.</title>
        <authorList>
            <person name="Drown D.D."/>
            <person name="Schuette U.S."/>
            <person name="Buechlein A.B."/>
            <person name="Rusch D.R."/>
            <person name="Winton L.W."/>
            <person name="Adams G.A."/>
        </authorList>
    </citation>
    <scope>NUCLEOTIDE SEQUENCE [LARGE SCALE GENOMIC DNA]</scope>
    <source>
        <strain evidence="7 8">CPC 39397</strain>
    </source>
</reference>
<feature type="modified residue" description="4-aspartylphosphate" evidence="2">
    <location>
        <position position="1085"/>
    </location>
</feature>
<dbReference type="SUPFAM" id="SSF47384">
    <property type="entry name" value="Homodimeric domain of signal transducing histidine kinase"/>
    <property type="match status" value="1"/>
</dbReference>
<feature type="domain" description="PAS" evidence="5">
    <location>
        <begin position="556"/>
        <end position="631"/>
    </location>
</feature>
<evidence type="ECO:0000313" key="7">
    <source>
        <dbReference type="EMBL" id="KAL1304887.1"/>
    </source>
</evidence>
<organism evidence="7 8">
    <name type="scientific">Neodothiora populina</name>
    <dbReference type="NCBI Taxonomy" id="2781224"/>
    <lineage>
        <taxon>Eukaryota</taxon>
        <taxon>Fungi</taxon>
        <taxon>Dikarya</taxon>
        <taxon>Ascomycota</taxon>
        <taxon>Pezizomycotina</taxon>
        <taxon>Dothideomycetes</taxon>
        <taxon>Dothideomycetidae</taxon>
        <taxon>Dothideales</taxon>
        <taxon>Dothioraceae</taxon>
        <taxon>Neodothiora</taxon>
    </lineage>
</organism>
<dbReference type="InterPro" id="IPR036890">
    <property type="entry name" value="HATPase_C_sf"/>
</dbReference>
<dbReference type="SUPFAM" id="SSF55874">
    <property type="entry name" value="ATPase domain of HSP90 chaperone/DNA topoisomerase II/histidine kinase"/>
    <property type="match status" value="1"/>
</dbReference>